<evidence type="ECO:0000259" key="1">
    <source>
        <dbReference type="Pfam" id="PF13556"/>
    </source>
</evidence>
<comment type="caution">
    <text evidence="3">The sequence shown here is derived from an EMBL/GenBank/DDBJ whole genome shotgun (WGS) entry which is preliminary data.</text>
</comment>
<dbReference type="InterPro" id="IPR042070">
    <property type="entry name" value="PucR_C-HTH_sf"/>
</dbReference>
<evidence type="ECO:0000313" key="3">
    <source>
        <dbReference type="EMBL" id="GAA3193750.1"/>
    </source>
</evidence>
<dbReference type="Pfam" id="PF14361">
    <property type="entry name" value="RsbRD_N"/>
    <property type="match status" value="1"/>
</dbReference>
<accession>A0ABP6PWB0</accession>
<dbReference type="InterPro" id="IPR025751">
    <property type="entry name" value="RsbRD_N_dom"/>
</dbReference>
<dbReference type="InterPro" id="IPR025736">
    <property type="entry name" value="PucR_C-HTH_dom"/>
</dbReference>
<sequence length="361" mass="39608">MPPAPRREPGDGRKTIVELGCELVYREIPEYAAVPQAELISGMTDALASARAALKEDRPATPRELEVMERIGAERARSGIPFHALVRAVRSTAELALEHGQGRVDASRMWQWVVDALEAASAAHRQVELEIMREDRYRRAAFLTDLFGGRLNGTKLTMLASEFGVDPGEYYLAFRARISSTDVRRRFEAAVEGSGLIESHQGELVGVLAGSPRLFGDGLVALGQRLPLASAASSFAQASTVLRVATAFGMSGVVNIADIPLRAAVLESPNLTGLVTERCLGAIPAVQRDLFTQTLTAYLGHDLHVAEAATELHVHPNTLRYRIRRFEELSGLHLERVDDLVSVWWALQYERIARRDDLAAP</sequence>
<dbReference type="Pfam" id="PF13556">
    <property type="entry name" value="HTH_30"/>
    <property type="match status" value="1"/>
</dbReference>
<dbReference type="PANTHER" id="PTHR33744">
    <property type="entry name" value="CARBOHYDRATE DIACID REGULATOR"/>
    <property type="match status" value="1"/>
</dbReference>
<dbReference type="EMBL" id="BAAAUV010000001">
    <property type="protein sequence ID" value="GAA3193750.1"/>
    <property type="molecule type" value="Genomic_DNA"/>
</dbReference>
<dbReference type="InterPro" id="IPR051448">
    <property type="entry name" value="CdaR-like_regulators"/>
</dbReference>
<dbReference type="Gene3D" id="1.10.10.2840">
    <property type="entry name" value="PucR C-terminal helix-turn-helix domain"/>
    <property type="match status" value="1"/>
</dbReference>
<name>A0ABP6PWB0_9ACTN</name>
<dbReference type="Proteomes" id="UP001501237">
    <property type="component" value="Unassembled WGS sequence"/>
</dbReference>
<gene>
    <name evidence="3" type="ORF">GCM10010468_03200</name>
</gene>
<evidence type="ECO:0000313" key="4">
    <source>
        <dbReference type="Proteomes" id="UP001501237"/>
    </source>
</evidence>
<protein>
    <submittedName>
        <fullName evidence="3">PucR family transcriptional regulator</fullName>
    </submittedName>
</protein>
<feature type="domain" description="RsbT co-antagonist protein RsbRD N-terminal" evidence="2">
    <location>
        <begin position="22"/>
        <end position="139"/>
    </location>
</feature>
<keyword evidence="4" id="KW-1185">Reference proteome</keyword>
<reference evidence="4" key="1">
    <citation type="journal article" date="2019" name="Int. J. Syst. Evol. Microbiol.">
        <title>The Global Catalogue of Microorganisms (GCM) 10K type strain sequencing project: providing services to taxonomists for standard genome sequencing and annotation.</title>
        <authorList>
            <consortium name="The Broad Institute Genomics Platform"/>
            <consortium name="The Broad Institute Genome Sequencing Center for Infectious Disease"/>
            <person name="Wu L."/>
            <person name="Ma J."/>
        </authorList>
    </citation>
    <scope>NUCLEOTIDE SEQUENCE [LARGE SCALE GENOMIC DNA]</scope>
    <source>
        <strain evidence="4">JCM 9377</strain>
    </source>
</reference>
<organism evidence="3 4">
    <name type="scientific">Actinocorallia longicatena</name>
    <dbReference type="NCBI Taxonomy" id="111803"/>
    <lineage>
        <taxon>Bacteria</taxon>
        <taxon>Bacillati</taxon>
        <taxon>Actinomycetota</taxon>
        <taxon>Actinomycetes</taxon>
        <taxon>Streptosporangiales</taxon>
        <taxon>Thermomonosporaceae</taxon>
        <taxon>Actinocorallia</taxon>
    </lineage>
</organism>
<feature type="domain" description="PucR C-terminal helix-turn-helix" evidence="1">
    <location>
        <begin position="293"/>
        <end position="348"/>
    </location>
</feature>
<dbReference type="PANTHER" id="PTHR33744:SF15">
    <property type="entry name" value="CARBOHYDRATE DIACID REGULATOR"/>
    <property type="match status" value="1"/>
</dbReference>
<proteinExistence type="predicted"/>
<evidence type="ECO:0000259" key="2">
    <source>
        <dbReference type="Pfam" id="PF14361"/>
    </source>
</evidence>
<dbReference type="RefSeq" id="WP_344821318.1">
    <property type="nucleotide sequence ID" value="NZ_BAAAUV010000001.1"/>
</dbReference>